<dbReference type="AlphaFoldDB" id="A0AAW1ISA6"/>
<dbReference type="Proteomes" id="UP001443914">
    <property type="component" value="Unassembled WGS sequence"/>
</dbReference>
<dbReference type="GO" id="GO:0005634">
    <property type="term" value="C:nucleus"/>
    <property type="evidence" value="ECO:0007669"/>
    <property type="project" value="TreeGrafter"/>
</dbReference>
<organism evidence="3 4">
    <name type="scientific">Saponaria officinalis</name>
    <name type="common">Common soapwort</name>
    <name type="synonym">Lychnis saponaria</name>
    <dbReference type="NCBI Taxonomy" id="3572"/>
    <lineage>
        <taxon>Eukaryota</taxon>
        <taxon>Viridiplantae</taxon>
        <taxon>Streptophyta</taxon>
        <taxon>Embryophyta</taxon>
        <taxon>Tracheophyta</taxon>
        <taxon>Spermatophyta</taxon>
        <taxon>Magnoliopsida</taxon>
        <taxon>eudicotyledons</taxon>
        <taxon>Gunneridae</taxon>
        <taxon>Pentapetalae</taxon>
        <taxon>Caryophyllales</taxon>
        <taxon>Caryophyllaceae</taxon>
        <taxon>Caryophylleae</taxon>
        <taxon>Saponaria</taxon>
    </lineage>
</organism>
<accession>A0AAW1ISA6</accession>
<reference evidence="3" key="1">
    <citation type="submission" date="2024-03" db="EMBL/GenBank/DDBJ databases">
        <title>WGS assembly of Saponaria officinalis var. Norfolk2.</title>
        <authorList>
            <person name="Jenkins J."/>
            <person name="Shu S."/>
            <person name="Grimwood J."/>
            <person name="Barry K."/>
            <person name="Goodstein D."/>
            <person name="Schmutz J."/>
            <person name="Leebens-Mack J."/>
            <person name="Osbourn A."/>
        </authorList>
    </citation>
    <scope>NUCLEOTIDE SEQUENCE [LARGE SCALE GENOMIC DNA]</scope>
    <source>
        <strain evidence="3">JIC</strain>
    </source>
</reference>
<keyword evidence="2" id="KW-0238">DNA-binding</keyword>
<gene>
    <name evidence="3" type="ORF">RND81_09G264400</name>
</gene>
<evidence type="ECO:0000313" key="4">
    <source>
        <dbReference type="Proteomes" id="UP001443914"/>
    </source>
</evidence>
<dbReference type="SMART" id="SM00712">
    <property type="entry name" value="PUR"/>
    <property type="match status" value="1"/>
</dbReference>
<protein>
    <submittedName>
        <fullName evidence="3">Uncharacterized protein</fullName>
    </submittedName>
</protein>
<name>A0AAW1ISA6_SAPOF</name>
<dbReference type="GO" id="GO:0000977">
    <property type="term" value="F:RNA polymerase II transcription regulatory region sequence-specific DNA binding"/>
    <property type="evidence" value="ECO:0007669"/>
    <property type="project" value="InterPro"/>
</dbReference>
<dbReference type="Gene3D" id="3.10.450.700">
    <property type="match status" value="1"/>
</dbReference>
<dbReference type="FunFam" id="3.10.450.700:FF:000002">
    <property type="entry name" value="Transcription factor Pur-alpha 1"/>
    <property type="match status" value="1"/>
</dbReference>
<evidence type="ECO:0000256" key="2">
    <source>
        <dbReference type="ARBA" id="ARBA00023125"/>
    </source>
</evidence>
<dbReference type="GO" id="GO:0032422">
    <property type="term" value="F:purine-rich negative regulatory element binding"/>
    <property type="evidence" value="ECO:0007669"/>
    <property type="project" value="InterPro"/>
</dbReference>
<evidence type="ECO:0000313" key="3">
    <source>
        <dbReference type="EMBL" id="KAK9692436.1"/>
    </source>
</evidence>
<dbReference type="PANTHER" id="PTHR12611">
    <property type="entry name" value="PUR-TRANSCRIPTIONAL ACTIVATOR"/>
    <property type="match status" value="1"/>
</dbReference>
<dbReference type="InterPro" id="IPR006628">
    <property type="entry name" value="PUR-bd_fam"/>
</dbReference>
<comment type="caution">
    <text evidence="3">The sequence shown here is derived from an EMBL/GenBank/DDBJ whole genome shotgun (WGS) entry which is preliminary data.</text>
</comment>
<sequence>MYYSIRLNRFVTFHCGPIFKESKNKFTFLNLFNYYLTSDDQDLFSKELQLDSKVFCFDVGENRRGCFLKVSEASMSRNCSTIIIPAGITGDEGWAAFRNILAEINEALGLFSMSNQVAGPDCSSIILPLSGLRQFYEILWHFVEISKDRIEGTTSANVRTVDHPKR</sequence>
<evidence type="ECO:0000256" key="1">
    <source>
        <dbReference type="ARBA" id="ARBA00009251"/>
    </source>
</evidence>
<dbReference type="GO" id="GO:0000981">
    <property type="term" value="F:DNA-binding transcription factor activity, RNA polymerase II-specific"/>
    <property type="evidence" value="ECO:0007669"/>
    <property type="project" value="TreeGrafter"/>
</dbReference>
<dbReference type="PANTHER" id="PTHR12611:SF0">
    <property type="entry name" value="PURINE-RICH BINDING PROTEIN-ALPHA, ISOFORM B"/>
    <property type="match status" value="1"/>
</dbReference>
<comment type="similarity">
    <text evidence="1">Belongs to the PUR DNA-binding protein family.</text>
</comment>
<dbReference type="EMBL" id="JBDFQZ010000009">
    <property type="protein sequence ID" value="KAK9692436.1"/>
    <property type="molecule type" value="Genomic_DNA"/>
</dbReference>
<dbReference type="Pfam" id="PF04845">
    <property type="entry name" value="PurA"/>
    <property type="match status" value="1"/>
</dbReference>
<proteinExistence type="inferred from homology"/>
<keyword evidence="4" id="KW-1185">Reference proteome</keyword>